<sequence>MNILFGLLAKVAPRFALRAVGWFTGGSGQAVLITAVVGLVATLLVAGVQQARVWHAQADAAEADAERAEWQRKAEAAAADLAALEAHVGRQNEGIRQVEQRGREAGQAAAEVLRRSAERRRETGTPSGHEEMQAWAESLPGQRY</sequence>
<dbReference type="EMBL" id="QPJY01000002">
    <property type="protein sequence ID" value="RCX32092.1"/>
    <property type="molecule type" value="Genomic_DNA"/>
</dbReference>
<evidence type="ECO:0000313" key="4">
    <source>
        <dbReference type="EMBL" id="RCX32092.1"/>
    </source>
</evidence>
<keyword evidence="1" id="KW-0175">Coiled coil</keyword>
<feature type="region of interest" description="Disordered" evidence="2">
    <location>
        <begin position="96"/>
        <end position="144"/>
    </location>
</feature>
<feature type="transmembrane region" description="Helical" evidence="3">
    <location>
        <begin position="28"/>
        <end position="48"/>
    </location>
</feature>
<comment type="caution">
    <text evidence="4">The sequence shown here is derived from an EMBL/GenBank/DDBJ whole genome shotgun (WGS) entry which is preliminary data.</text>
</comment>
<gene>
    <name evidence="4" type="ORF">DFQ59_102445</name>
</gene>
<accession>A0A369CDH9</accession>
<evidence type="ECO:0000256" key="3">
    <source>
        <dbReference type="SAM" id="Phobius"/>
    </source>
</evidence>
<dbReference type="RefSeq" id="WP_114278909.1">
    <property type="nucleotide sequence ID" value="NZ_QPJY01000002.1"/>
</dbReference>
<evidence type="ECO:0000256" key="1">
    <source>
        <dbReference type="SAM" id="Coils"/>
    </source>
</evidence>
<name>A0A369CDH9_9GAMM</name>
<dbReference type="AlphaFoldDB" id="A0A369CDH9"/>
<keyword evidence="3" id="KW-0472">Membrane</keyword>
<proteinExistence type="predicted"/>
<feature type="coiled-coil region" evidence="1">
    <location>
        <begin position="60"/>
        <end position="87"/>
    </location>
</feature>
<dbReference type="Proteomes" id="UP000252707">
    <property type="component" value="Unassembled WGS sequence"/>
</dbReference>
<keyword evidence="3" id="KW-1133">Transmembrane helix</keyword>
<keyword evidence="3" id="KW-0812">Transmembrane</keyword>
<reference evidence="4 5" key="1">
    <citation type="submission" date="2018-07" db="EMBL/GenBank/DDBJ databases">
        <title>Genomic Encyclopedia of Type Strains, Phase IV (KMG-IV): sequencing the most valuable type-strain genomes for metagenomic binning, comparative biology and taxonomic classification.</title>
        <authorList>
            <person name="Goeker M."/>
        </authorList>
    </citation>
    <scope>NUCLEOTIDE SEQUENCE [LARGE SCALE GENOMIC DNA]</scope>
    <source>
        <strain evidence="4 5">DSM 26407</strain>
    </source>
</reference>
<feature type="compositionally biased region" description="Basic and acidic residues" evidence="2">
    <location>
        <begin position="112"/>
        <end position="132"/>
    </location>
</feature>
<protein>
    <submittedName>
        <fullName evidence="4">Uncharacterized protein</fullName>
    </submittedName>
</protein>
<organism evidence="4 5">
    <name type="scientific">Thioalbus denitrificans</name>
    <dbReference type="NCBI Taxonomy" id="547122"/>
    <lineage>
        <taxon>Bacteria</taxon>
        <taxon>Pseudomonadati</taxon>
        <taxon>Pseudomonadota</taxon>
        <taxon>Gammaproteobacteria</taxon>
        <taxon>Chromatiales</taxon>
        <taxon>Ectothiorhodospiraceae</taxon>
        <taxon>Thioalbus</taxon>
    </lineage>
</organism>
<evidence type="ECO:0000256" key="2">
    <source>
        <dbReference type="SAM" id="MobiDB-lite"/>
    </source>
</evidence>
<keyword evidence="5" id="KW-1185">Reference proteome</keyword>
<evidence type="ECO:0000313" key="5">
    <source>
        <dbReference type="Proteomes" id="UP000252707"/>
    </source>
</evidence>